<proteinExistence type="predicted"/>
<evidence type="ECO:0000313" key="3">
    <source>
        <dbReference type="Proteomes" id="UP001218188"/>
    </source>
</evidence>
<feature type="signal peptide" evidence="1">
    <location>
        <begin position="1"/>
        <end position="19"/>
    </location>
</feature>
<gene>
    <name evidence="2" type="ORF">C8F04DRAFT_1392020</name>
</gene>
<dbReference type="EMBL" id="JARJCM010000024">
    <property type="protein sequence ID" value="KAJ7040066.1"/>
    <property type="molecule type" value="Genomic_DNA"/>
</dbReference>
<dbReference type="Proteomes" id="UP001218188">
    <property type="component" value="Unassembled WGS sequence"/>
</dbReference>
<feature type="chain" id="PRO_5042143169" description="Apple domain-containing protein" evidence="1">
    <location>
        <begin position="20"/>
        <end position="225"/>
    </location>
</feature>
<dbReference type="AlphaFoldDB" id="A0AAD6T5C5"/>
<keyword evidence="1" id="KW-0732">Signal</keyword>
<evidence type="ECO:0008006" key="4">
    <source>
        <dbReference type="Google" id="ProtNLM"/>
    </source>
</evidence>
<reference evidence="2" key="1">
    <citation type="submission" date="2023-03" db="EMBL/GenBank/DDBJ databases">
        <title>Massive genome expansion in bonnet fungi (Mycena s.s.) driven by repeated elements and novel gene families across ecological guilds.</title>
        <authorList>
            <consortium name="Lawrence Berkeley National Laboratory"/>
            <person name="Harder C.B."/>
            <person name="Miyauchi S."/>
            <person name="Viragh M."/>
            <person name="Kuo A."/>
            <person name="Thoen E."/>
            <person name="Andreopoulos B."/>
            <person name="Lu D."/>
            <person name="Skrede I."/>
            <person name="Drula E."/>
            <person name="Henrissat B."/>
            <person name="Morin E."/>
            <person name="Kohler A."/>
            <person name="Barry K."/>
            <person name="LaButti K."/>
            <person name="Morin E."/>
            <person name="Salamov A."/>
            <person name="Lipzen A."/>
            <person name="Mereny Z."/>
            <person name="Hegedus B."/>
            <person name="Baldrian P."/>
            <person name="Stursova M."/>
            <person name="Weitz H."/>
            <person name="Taylor A."/>
            <person name="Grigoriev I.V."/>
            <person name="Nagy L.G."/>
            <person name="Martin F."/>
            <person name="Kauserud H."/>
        </authorList>
    </citation>
    <scope>NUCLEOTIDE SEQUENCE</scope>
    <source>
        <strain evidence="2">CBHHK200</strain>
    </source>
</reference>
<accession>A0AAD6T5C5</accession>
<evidence type="ECO:0000256" key="1">
    <source>
        <dbReference type="SAM" id="SignalP"/>
    </source>
</evidence>
<protein>
    <recommendedName>
        <fullName evidence="4">Apple domain-containing protein</fullName>
    </recommendedName>
</protein>
<name>A0AAD6T5C5_9AGAR</name>
<sequence length="225" mass="24087">MRFSFLLAAAALVAAGVPAQDFPAARDQTSDALNFTATNDYGVVMGKFSSVQFEFEPKGRTELSHHYYGAPIPPWEPGNQPGWYYGVGPPPAGISIVLDSVFCRLLELLLGFHCPAPPPHQPQPEYTQTFNNLTCASQDNSYQTFGLVDTVGDCQAMCDSITGCTFVNSYHDVNGKDGSPLLTCSLFAECLTASTADNCGGQTQADGSVDFIINSDGYCKKTPTA</sequence>
<keyword evidence="3" id="KW-1185">Reference proteome</keyword>
<evidence type="ECO:0000313" key="2">
    <source>
        <dbReference type="EMBL" id="KAJ7040066.1"/>
    </source>
</evidence>
<comment type="caution">
    <text evidence="2">The sequence shown here is derived from an EMBL/GenBank/DDBJ whole genome shotgun (WGS) entry which is preliminary data.</text>
</comment>
<organism evidence="2 3">
    <name type="scientific">Mycena alexandri</name>
    <dbReference type="NCBI Taxonomy" id="1745969"/>
    <lineage>
        <taxon>Eukaryota</taxon>
        <taxon>Fungi</taxon>
        <taxon>Dikarya</taxon>
        <taxon>Basidiomycota</taxon>
        <taxon>Agaricomycotina</taxon>
        <taxon>Agaricomycetes</taxon>
        <taxon>Agaricomycetidae</taxon>
        <taxon>Agaricales</taxon>
        <taxon>Marasmiineae</taxon>
        <taxon>Mycenaceae</taxon>
        <taxon>Mycena</taxon>
    </lineage>
</organism>